<dbReference type="GO" id="GO:0006629">
    <property type="term" value="P:lipid metabolic process"/>
    <property type="evidence" value="ECO:0007669"/>
    <property type="project" value="TreeGrafter"/>
</dbReference>
<dbReference type="InterPro" id="IPR012674">
    <property type="entry name" value="Calycin"/>
</dbReference>
<evidence type="ECO:0000313" key="3">
    <source>
        <dbReference type="Proteomes" id="UP000466442"/>
    </source>
</evidence>
<dbReference type="PANTHER" id="PTHR10612:SF34">
    <property type="entry name" value="APOLIPOPROTEIN D"/>
    <property type="match status" value="1"/>
</dbReference>
<organism evidence="2 3">
    <name type="scientific">Apolygus lucorum</name>
    <name type="common">Small green plant bug</name>
    <name type="synonym">Lygocoris lucorum</name>
    <dbReference type="NCBI Taxonomy" id="248454"/>
    <lineage>
        <taxon>Eukaryota</taxon>
        <taxon>Metazoa</taxon>
        <taxon>Ecdysozoa</taxon>
        <taxon>Arthropoda</taxon>
        <taxon>Hexapoda</taxon>
        <taxon>Insecta</taxon>
        <taxon>Pterygota</taxon>
        <taxon>Neoptera</taxon>
        <taxon>Paraneoptera</taxon>
        <taxon>Hemiptera</taxon>
        <taxon>Heteroptera</taxon>
        <taxon>Panheteroptera</taxon>
        <taxon>Cimicomorpha</taxon>
        <taxon>Miridae</taxon>
        <taxon>Mirini</taxon>
        <taxon>Apolygus</taxon>
    </lineage>
</organism>
<dbReference type="SUPFAM" id="SSF50814">
    <property type="entry name" value="Lipocalins"/>
    <property type="match status" value="1"/>
</dbReference>
<gene>
    <name evidence="2" type="ORF">GE061_015119</name>
</gene>
<evidence type="ECO:0000313" key="2">
    <source>
        <dbReference type="EMBL" id="KAF6209372.1"/>
    </source>
</evidence>
<evidence type="ECO:0000256" key="1">
    <source>
        <dbReference type="SAM" id="SignalP"/>
    </source>
</evidence>
<dbReference type="GO" id="GO:0000302">
    <property type="term" value="P:response to reactive oxygen species"/>
    <property type="evidence" value="ECO:0007669"/>
    <property type="project" value="TreeGrafter"/>
</dbReference>
<dbReference type="AlphaFoldDB" id="A0A8S9XK42"/>
<reference evidence="2" key="1">
    <citation type="journal article" date="2021" name="Mol. Ecol. Resour.">
        <title>Apolygus lucorum genome provides insights into omnivorousness and mesophyll feeding.</title>
        <authorList>
            <person name="Liu Y."/>
            <person name="Liu H."/>
            <person name="Wang H."/>
            <person name="Huang T."/>
            <person name="Liu B."/>
            <person name="Yang B."/>
            <person name="Yin L."/>
            <person name="Li B."/>
            <person name="Zhang Y."/>
            <person name="Zhang S."/>
            <person name="Jiang F."/>
            <person name="Zhang X."/>
            <person name="Ren Y."/>
            <person name="Wang B."/>
            <person name="Wang S."/>
            <person name="Lu Y."/>
            <person name="Wu K."/>
            <person name="Fan W."/>
            <person name="Wang G."/>
        </authorList>
    </citation>
    <scope>NUCLEOTIDE SEQUENCE</scope>
    <source>
        <strain evidence="2">12Hb</strain>
    </source>
</reference>
<proteinExistence type="predicted"/>
<feature type="signal peptide" evidence="1">
    <location>
        <begin position="1"/>
        <end position="21"/>
    </location>
</feature>
<name>A0A8S9XK42_APOLU</name>
<protein>
    <recommendedName>
        <fullName evidence="4">Lipocalin/cytosolic fatty-acid binding domain-containing protein</fullName>
    </recommendedName>
</protein>
<dbReference type="PANTHER" id="PTHR10612">
    <property type="entry name" value="APOLIPOPROTEIN D"/>
    <property type="match status" value="1"/>
</dbReference>
<dbReference type="Gene3D" id="2.40.128.20">
    <property type="match status" value="1"/>
</dbReference>
<comment type="caution">
    <text evidence="2">The sequence shown here is derived from an EMBL/GenBank/DDBJ whole genome shotgun (WGS) entry which is preliminary data.</text>
</comment>
<keyword evidence="1" id="KW-0732">Signal</keyword>
<dbReference type="Proteomes" id="UP000466442">
    <property type="component" value="Unassembled WGS sequence"/>
</dbReference>
<feature type="chain" id="PRO_5035935150" description="Lipocalin/cytosolic fatty-acid binding domain-containing protein" evidence="1">
    <location>
        <begin position="22"/>
        <end position="203"/>
    </location>
</feature>
<dbReference type="OrthoDB" id="565904at2759"/>
<keyword evidence="3" id="KW-1185">Reference proteome</keyword>
<evidence type="ECO:0008006" key="4">
    <source>
        <dbReference type="Google" id="ProtNLM"/>
    </source>
</evidence>
<accession>A0A8S9XK42</accession>
<dbReference type="EMBL" id="WIXP02000006">
    <property type="protein sequence ID" value="KAF6209372.1"/>
    <property type="molecule type" value="Genomic_DNA"/>
</dbReference>
<dbReference type="GO" id="GO:0005737">
    <property type="term" value="C:cytoplasm"/>
    <property type="evidence" value="ECO:0007669"/>
    <property type="project" value="TreeGrafter"/>
</dbReference>
<sequence>MTTRSFLLAVTFVALASKCHSQSSLPWKFGYCSVPPIVSNFNYTSYFSGKWFQQSSYGDFFTIGAGICPTIDNKIIQNRILQKFYSYHQLTMTYSEIQGTGRVTDIQNGQGYLPITYSLFNGLLPYEAPIYVVGTDYDNWAVVFSCRQQFFLKLEMSWTLTRTRNGTAQSNIINETIRNAGLSSNNYITATNVGCGPDEPSII</sequence>